<feature type="compositionally biased region" description="Polar residues" evidence="1">
    <location>
        <begin position="99"/>
        <end position="111"/>
    </location>
</feature>
<name>A0ABM5G4N0_9SAUR</name>
<feature type="region of interest" description="Disordered" evidence="1">
    <location>
        <begin position="163"/>
        <end position="312"/>
    </location>
</feature>
<feature type="compositionally biased region" description="Basic and acidic residues" evidence="1">
    <location>
        <begin position="369"/>
        <end position="379"/>
    </location>
</feature>
<feature type="compositionally biased region" description="Basic residues" evidence="1">
    <location>
        <begin position="348"/>
        <end position="365"/>
    </location>
</feature>
<evidence type="ECO:0000256" key="2">
    <source>
        <dbReference type="SAM" id="Phobius"/>
    </source>
</evidence>
<keyword evidence="2" id="KW-0472">Membrane</keyword>
<feature type="compositionally biased region" description="Basic residues" evidence="1">
    <location>
        <begin position="481"/>
        <end position="497"/>
    </location>
</feature>
<reference evidence="4" key="1">
    <citation type="submission" date="2025-08" db="UniProtKB">
        <authorList>
            <consortium name="RefSeq"/>
        </authorList>
    </citation>
    <scope>IDENTIFICATION</scope>
</reference>
<dbReference type="Proteomes" id="UP001652642">
    <property type="component" value="Chromosome 4"/>
</dbReference>
<organism evidence="3 4">
    <name type="scientific">Pogona vitticeps</name>
    <name type="common">central bearded dragon</name>
    <dbReference type="NCBI Taxonomy" id="103695"/>
    <lineage>
        <taxon>Eukaryota</taxon>
        <taxon>Metazoa</taxon>
        <taxon>Chordata</taxon>
        <taxon>Craniata</taxon>
        <taxon>Vertebrata</taxon>
        <taxon>Euteleostomi</taxon>
        <taxon>Lepidosauria</taxon>
        <taxon>Squamata</taxon>
        <taxon>Bifurcata</taxon>
        <taxon>Unidentata</taxon>
        <taxon>Episquamata</taxon>
        <taxon>Toxicofera</taxon>
        <taxon>Iguania</taxon>
        <taxon>Acrodonta</taxon>
        <taxon>Agamidae</taxon>
        <taxon>Amphibolurinae</taxon>
        <taxon>Pogona</taxon>
    </lineage>
</organism>
<evidence type="ECO:0000313" key="4">
    <source>
        <dbReference type="RefSeq" id="XP_072852605.1"/>
    </source>
</evidence>
<keyword evidence="3" id="KW-1185">Reference proteome</keyword>
<gene>
    <name evidence="4" type="primary">LOC140706437</name>
</gene>
<feature type="region of interest" description="Disordered" evidence="1">
    <location>
        <begin position="465"/>
        <end position="507"/>
    </location>
</feature>
<keyword evidence="2" id="KW-1133">Transmembrane helix</keyword>
<accession>A0ABM5G4N0</accession>
<feature type="region of interest" description="Disordered" evidence="1">
    <location>
        <begin position="71"/>
        <end position="119"/>
    </location>
</feature>
<proteinExistence type="predicted"/>
<sequence>MEQTQRRRPDTLKEALATLIRYLLFILIILFITFSYQIFILSEFLQNLCDSIKRCFRRLFAARERPPQLSSAQAKVYQRRPAKGQMPEGTRTERKEQRASLSTPIEVNQQRPAKGQVPEGTRIETSRVLQSLRPFLPPAAPSEADLGHRMWLPRSPQALTAEIEKQKRRSEEEEVHREAVPLKHRKSPLGETQESPEGNAAGQGPMIKKVHSPSFGVTGGGDIATSEGRQLMEPVRKNERGKRVKGLFKSGGVKQESQHLLEERKMGSGRGKRGFQLPWRKKGLEGTVVGEPSTQETPAGCHQPPDAGRVSGKEKKRGFIARFLCCSSAPEQQANEEAHPSHQERKMGSGRRKRGFQLPWRKKGSGRPMDGEPSTRETPRGTADGTGEETPSITCCLCCKSLEAQTSPAGRHIRAHSWCPFRSCWRRRRETPAGCHQAPDTGRAAGKEKKRGFIARFPCCSSASVQQANEEPQPSHQERRSPRRKGVFQMPWRRRRSERTTRQTPTGTVYVTEEQTPSIICC</sequence>
<evidence type="ECO:0000256" key="1">
    <source>
        <dbReference type="SAM" id="MobiDB-lite"/>
    </source>
</evidence>
<evidence type="ECO:0000313" key="3">
    <source>
        <dbReference type="Proteomes" id="UP001652642"/>
    </source>
</evidence>
<feature type="transmembrane region" description="Helical" evidence="2">
    <location>
        <begin position="20"/>
        <end position="39"/>
    </location>
</feature>
<feature type="compositionally biased region" description="Polar residues" evidence="1">
    <location>
        <begin position="465"/>
        <end position="475"/>
    </location>
</feature>
<feature type="region of interest" description="Disordered" evidence="1">
    <location>
        <begin position="331"/>
        <end position="391"/>
    </location>
</feature>
<keyword evidence="2" id="KW-0812">Transmembrane</keyword>
<feature type="compositionally biased region" description="Basic and acidic residues" evidence="1">
    <location>
        <begin position="163"/>
        <end position="181"/>
    </location>
</feature>
<protein>
    <submittedName>
        <fullName evidence="4">Uncharacterized protein</fullName>
    </submittedName>
</protein>
<dbReference type="GeneID" id="140706437"/>
<feature type="compositionally biased region" description="Basic and acidic residues" evidence="1">
    <location>
        <begin position="256"/>
        <end position="266"/>
    </location>
</feature>
<feature type="compositionally biased region" description="Basic and acidic residues" evidence="1">
    <location>
        <begin position="336"/>
        <end position="347"/>
    </location>
</feature>
<dbReference type="RefSeq" id="XP_072852605.1">
    <property type="nucleotide sequence ID" value="XM_072996504.1"/>
</dbReference>